<gene>
    <name evidence="2" type="ORF">Fi14EGH31_26600</name>
    <name evidence="3" type="ORF">LJD74_13030</name>
</gene>
<dbReference type="EMBL" id="AP024085">
    <property type="protein sequence ID" value="BCL58948.1"/>
    <property type="molecule type" value="Genomic_DNA"/>
</dbReference>
<dbReference type="PANTHER" id="PTHR43685">
    <property type="entry name" value="GLYCOSYLTRANSFERASE"/>
    <property type="match status" value="1"/>
</dbReference>
<proteinExistence type="predicted"/>
<reference evidence="2" key="1">
    <citation type="journal article" date="2020" name="Microbiol. Resour. Announc.">
        <title>Complete Genome Sequence of Faecalibacillus intestinalis JCM 34082, Isolated from Feces from a Healthy Japanese Female.</title>
        <authorList>
            <person name="Sakamoto M."/>
            <person name="Ikeyama N."/>
            <person name="Toyoda A."/>
            <person name="Murakami T."/>
            <person name="Mori H."/>
            <person name="Ohkuma M."/>
        </authorList>
    </citation>
    <scope>NUCLEOTIDE SEQUENCE</scope>
    <source>
        <strain evidence="2">14EGH31</strain>
    </source>
</reference>
<dbReference type="Pfam" id="PF00535">
    <property type="entry name" value="Glycos_transf_2"/>
    <property type="match status" value="2"/>
</dbReference>
<dbReference type="SUPFAM" id="SSF53448">
    <property type="entry name" value="Nucleotide-diphospho-sugar transferases"/>
    <property type="match status" value="2"/>
</dbReference>
<reference evidence="3" key="3">
    <citation type="submission" date="2021-10" db="EMBL/GenBank/DDBJ databases">
        <title>Collection of gut derived symbiotic bacterial strains cultured from healthy donors.</title>
        <authorList>
            <person name="Lin H."/>
            <person name="Littmann E."/>
            <person name="Kohout C."/>
            <person name="Pamer E.G."/>
        </authorList>
    </citation>
    <scope>NUCLEOTIDE SEQUENCE</scope>
    <source>
        <strain evidence="3">DFI.5.2</strain>
    </source>
</reference>
<evidence type="ECO:0000313" key="2">
    <source>
        <dbReference type="EMBL" id="BCL58948.1"/>
    </source>
</evidence>
<feature type="domain" description="Glycosyltransferase 2-like" evidence="1">
    <location>
        <begin position="196"/>
        <end position="356"/>
    </location>
</feature>
<evidence type="ECO:0000259" key="1">
    <source>
        <dbReference type="Pfam" id="PF00535"/>
    </source>
</evidence>
<evidence type="ECO:0000313" key="4">
    <source>
        <dbReference type="Proteomes" id="UP000593842"/>
    </source>
</evidence>
<dbReference type="InterPro" id="IPR050834">
    <property type="entry name" value="Glycosyltransf_2"/>
</dbReference>
<dbReference type="Proteomes" id="UP001197827">
    <property type="component" value="Unassembled WGS sequence"/>
</dbReference>
<protein>
    <submittedName>
        <fullName evidence="2">Glycosyl transferase family 2</fullName>
    </submittedName>
    <submittedName>
        <fullName evidence="3">Glycosyltransferase family 2 protein</fullName>
    </submittedName>
</protein>
<dbReference type="InterPro" id="IPR029044">
    <property type="entry name" value="Nucleotide-diphossugar_trans"/>
</dbReference>
<sequence length="727" mass="84770">MKTLDYINVRDAQVHGLVNPTFIMYGNCSLKDYSFEVTVDGKKREARFLPDLASDNYELTLSLSKDDSKVKVYLIHDDQKELVCVRKNTLMKRIKSKIRTLLQKTVRKTKETNNKVKVNTYAIGKEVKYIAKEYHFVLTPNRLKQSKRRIKENKKTKNKFLDVYNFLNQKEYLLWLEKNEKPFEEHPQFAYNPLISICIPVYNVERKYLAECLDSILNQTYQNFEICLSNDCSTLQETIDTLNEYEKKDSRIKVHHRKENGHISKATNDALNIASGEFIGLMDNDDLLARNALAECVAVLNKNKELDFIYTDEDKMDMKGLRRDPHFKSDYAPDSLLGSNYICHFEIMRKSIVDEIGGFRVGYEGAQDYDIFLRFLEKTTPERVYHIPKILYHWRMIEGSTAATIDSKGYAVEKGRMAVEDALKRRGVKAKVTVHPRVPYYLVRYEYETEPMVSIIIPTKDYADVTEQCLKSLFEKTTYKNYEVILMNNNSEKKETFNLFKKYQNKYSNFRVIDANYEFNYSKINNQAVKEAKGEYIVLLNNDTEIITPHWLQIMVGYAMQPHIGAVGTKLLYPDNTVQHAGIILGIGGIAQHCFIDNPRDDVGFYGRLSVPFNYSAVTAACLMVSKEKYLEVNGLEEDLQVAFNDVDFNLKLLKQGYYNICLNHVELYHHESKSRGDDTVDTSSAKYRRFVQEHDYIKDKWGYMLYNDRFYNPNLSLKKAFVLDKE</sequence>
<accession>A0A7I8E2D6</accession>
<dbReference type="CDD" id="cd04186">
    <property type="entry name" value="GT_2_like_c"/>
    <property type="match status" value="1"/>
</dbReference>
<dbReference type="Gene3D" id="3.90.550.10">
    <property type="entry name" value="Spore Coat Polysaccharide Biosynthesis Protein SpsA, Chain A"/>
    <property type="match status" value="2"/>
</dbReference>
<dbReference type="KEGG" id="fit:Fi14EGH31_26600"/>
<dbReference type="EMBL" id="JAJDKQ010000035">
    <property type="protein sequence ID" value="MCB8562909.1"/>
    <property type="molecule type" value="Genomic_DNA"/>
</dbReference>
<reference evidence="4" key="2">
    <citation type="submission" date="2020-09" db="EMBL/GenBank/DDBJ databases">
        <title>Complete genome sequencing of Faecalibacillus intestinalis strain 14EGH31.</title>
        <authorList>
            <person name="Sakamoto M."/>
            <person name="Murakami T."/>
            <person name="Mori H."/>
        </authorList>
    </citation>
    <scope>NUCLEOTIDE SEQUENCE [LARGE SCALE GENOMIC DNA]</scope>
    <source>
        <strain evidence="4">14EGH31</strain>
    </source>
</reference>
<evidence type="ECO:0000313" key="3">
    <source>
        <dbReference type="EMBL" id="MCB8562909.1"/>
    </source>
</evidence>
<keyword evidence="2" id="KW-0808">Transferase</keyword>
<dbReference type="GeneID" id="70581099"/>
<feature type="domain" description="Glycosyltransferase 2-like" evidence="1">
    <location>
        <begin position="454"/>
        <end position="578"/>
    </location>
</feature>
<name>A0A7I8E2D6_9FIRM</name>
<dbReference type="InterPro" id="IPR001173">
    <property type="entry name" value="Glyco_trans_2-like"/>
</dbReference>
<dbReference type="AlphaFoldDB" id="A0A7I8E2D6"/>
<organism evidence="2 4">
    <name type="scientific">Faecalibacillus intestinalis</name>
    <dbReference type="NCBI Taxonomy" id="1982626"/>
    <lineage>
        <taxon>Bacteria</taxon>
        <taxon>Bacillati</taxon>
        <taxon>Bacillota</taxon>
        <taxon>Erysipelotrichia</taxon>
        <taxon>Erysipelotrichales</taxon>
        <taxon>Coprobacillaceae</taxon>
        <taxon>Faecalibacillus</taxon>
    </lineage>
</organism>
<dbReference type="PANTHER" id="PTHR43685:SF2">
    <property type="entry name" value="GLYCOSYLTRANSFERASE 2-LIKE DOMAIN-CONTAINING PROTEIN"/>
    <property type="match status" value="1"/>
</dbReference>
<dbReference type="Proteomes" id="UP000593842">
    <property type="component" value="Chromosome"/>
</dbReference>
<dbReference type="CDD" id="cd04184">
    <property type="entry name" value="GT2_RfbC_Mx_like"/>
    <property type="match status" value="1"/>
</dbReference>
<dbReference type="RefSeq" id="WP_022001917.1">
    <property type="nucleotide sequence ID" value="NZ_AP024085.1"/>
</dbReference>
<dbReference type="GO" id="GO:0016740">
    <property type="term" value="F:transferase activity"/>
    <property type="evidence" value="ECO:0007669"/>
    <property type="project" value="UniProtKB-KW"/>
</dbReference>